<keyword evidence="1" id="KW-0472">Membrane</keyword>
<evidence type="ECO:0000313" key="3">
    <source>
        <dbReference type="EMBL" id="MCH7323124.1"/>
    </source>
</evidence>
<dbReference type="Proteomes" id="UP001316087">
    <property type="component" value="Unassembled WGS sequence"/>
</dbReference>
<keyword evidence="4" id="KW-1185">Reference proteome</keyword>
<dbReference type="InterPro" id="IPR052529">
    <property type="entry name" value="Bact_Transport_Assoc"/>
</dbReference>
<dbReference type="PANTHER" id="PTHR30590:SF3">
    <property type="entry name" value="HYPOTHETICAL MEMBRANE SPANNING PROTEIN"/>
    <property type="match status" value="1"/>
</dbReference>
<proteinExistence type="predicted"/>
<evidence type="ECO:0000313" key="4">
    <source>
        <dbReference type="Proteomes" id="UP001316087"/>
    </source>
</evidence>
<gene>
    <name evidence="3" type="ORF">LZ480_14690</name>
</gene>
<feature type="domain" description="DUF418" evidence="2">
    <location>
        <begin position="90"/>
        <end position="239"/>
    </location>
</feature>
<keyword evidence="1" id="KW-1133">Transmembrane helix</keyword>
<comment type="caution">
    <text evidence="3">The sequence shown here is derived from an EMBL/GenBank/DDBJ whole genome shotgun (WGS) entry which is preliminary data.</text>
</comment>
<name>A0ABS9UGB1_9BACL</name>
<feature type="transmembrane region" description="Helical" evidence="1">
    <location>
        <begin position="107"/>
        <end position="124"/>
    </location>
</feature>
<dbReference type="PANTHER" id="PTHR30590">
    <property type="entry name" value="INNER MEMBRANE PROTEIN"/>
    <property type="match status" value="1"/>
</dbReference>
<evidence type="ECO:0000256" key="1">
    <source>
        <dbReference type="SAM" id="Phobius"/>
    </source>
</evidence>
<feature type="transmembrane region" description="Helical" evidence="1">
    <location>
        <begin position="40"/>
        <end position="58"/>
    </location>
</feature>
<dbReference type="EMBL" id="JAKZFC010000006">
    <property type="protein sequence ID" value="MCH7323124.1"/>
    <property type="molecule type" value="Genomic_DNA"/>
</dbReference>
<reference evidence="3 4" key="1">
    <citation type="submission" date="2022-03" db="EMBL/GenBank/DDBJ databases">
        <authorList>
            <person name="Jo J.-H."/>
            <person name="Im W.-T."/>
        </authorList>
    </citation>
    <scope>NUCLEOTIDE SEQUENCE [LARGE SCALE GENOMIC DNA]</scope>
    <source>
        <strain evidence="3 4">MA9</strain>
    </source>
</reference>
<protein>
    <submittedName>
        <fullName evidence="3">DUF418 domain-containing protein</fullName>
    </submittedName>
</protein>
<feature type="transmembrane region" description="Helical" evidence="1">
    <location>
        <begin position="130"/>
        <end position="153"/>
    </location>
</feature>
<evidence type="ECO:0000259" key="2">
    <source>
        <dbReference type="Pfam" id="PF04235"/>
    </source>
</evidence>
<feature type="transmembrane region" description="Helical" evidence="1">
    <location>
        <begin position="174"/>
        <end position="192"/>
    </location>
</feature>
<feature type="transmembrane region" description="Helical" evidence="1">
    <location>
        <begin position="198"/>
        <end position="221"/>
    </location>
</feature>
<keyword evidence="1" id="KW-0812">Transmembrane</keyword>
<feature type="transmembrane region" description="Helical" evidence="1">
    <location>
        <begin position="6"/>
        <end position="33"/>
    </location>
</feature>
<accession>A0ABS9UGB1</accession>
<dbReference type="InterPro" id="IPR007349">
    <property type="entry name" value="DUF418"/>
</dbReference>
<sequence>MTILGIIAIGHITLWGGDVLLSYAFCGFILLFCNKPPLKWIVVIGVFLSFFYDFYTVFSKAANIDFLPSFLDILVILKTLGHMMLGFVAFQIGLFQQEKWIPTIRKTCILLFVGTIAIWTWSLLIQDNHLLHAVNFNLSIIPGMLYIGLLILICHSNIASKYFSIFRSYGKMALTNYLSQTIIGITLIPIFVKSHSLSVVEVLLVCFFVYVIQILFSNIWLKFFRFGPVEWLWRCGTYMSIQPLKKS</sequence>
<dbReference type="Pfam" id="PF04235">
    <property type="entry name" value="DUF418"/>
    <property type="match status" value="1"/>
</dbReference>
<feature type="transmembrane region" description="Helical" evidence="1">
    <location>
        <begin position="70"/>
        <end position="95"/>
    </location>
</feature>
<dbReference type="RefSeq" id="WP_241370297.1">
    <property type="nucleotide sequence ID" value="NZ_JAKZFC010000006.1"/>
</dbReference>
<organism evidence="3 4">
    <name type="scientific">Solibacillus palustris</name>
    <dbReference type="NCBI Taxonomy" id="2908203"/>
    <lineage>
        <taxon>Bacteria</taxon>
        <taxon>Bacillati</taxon>
        <taxon>Bacillota</taxon>
        <taxon>Bacilli</taxon>
        <taxon>Bacillales</taxon>
        <taxon>Caryophanaceae</taxon>
        <taxon>Solibacillus</taxon>
    </lineage>
</organism>